<dbReference type="GO" id="GO:0051087">
    <property type="term" value="F:protein-folding chaperone binding"/>
    <property type="evidence" value="ECO:0007669"/>
    <property type="project" value="InterPro"/>
</dbReference>
<dbReference type="SUPFAM" id="SSF51064">
    <property type="entry name" value="Head domain of nucleotide exchange factor GrpE"/>
    <property type="match status" value="1"/>
</dbReference>
<feature type="compositionally biased region" description="Acidic residues" evidence="3">
    <location>
        <begin position="24"/>
        <end position="39"/>
    </location>
</feature>
<dbReference type="HAMAP" id="MF_01151">
    <property type="entry name" value="GrpE"/>
    <property type="match status" value="1"/>
</dbReference>
<evidence type="ECO:0000256" key="3">
    <source>
        <dbReference type="SAM" id="MobiDB-lite"/>
    </source>
</evidence>
<dbReference type="GO" id="GO:0000774">
    <property type="term" value="F:adenyl-nucleotide exchange factor activity"/>
    <property type="evidence" value="ECO:0007669"/>
    <property type="project" value="InterPro"/>
</dbReference>
<proteinExistence type="inferred from homology"/>
<reference evidence="4" key="1">
    <citation type="submission" date="2020-05" db="EMBL/GenBank/DDBJ databases">
        <authorList>
            <person name="Chiriac C."/>
            <person name="Salcher M."/>
            <person name="Ghai R."/>
            <person name="Kavagutti S V."/>
        </authorList>
    </citation>
    <scope>NUCLEOTIDE SEQUENCE</scope>
</reference>
<evidence type="ECO:0000256" key="2">
    <source>
        <dbReference type="ARBA" id="ARBA00023186"/>
    </source>
</evidence>
<dbReference type="EMBL" id="CAEZYK010000003">
    <property type="protein sequence ID" value="CAB4712755.1"/>
    <property type="molecule type" value="Genomic_DNA"/>
</dbReference>
<evidence type="ECO:0000313" key="4">
    <source>
        <dbReference type="EMBL" id="CAB4712755.1"/>
    </source>
</evidence>
<comment type="similarity">
    <text evidence="1">Belongs to the GrpE family.</text>
</comment>
<dbReference type="GO" id="GO:0051082">
    <property type="term" value="F:unfolded protein binding"/>
    <property type="evidence" value="ECO:0007669"/>
    <property type="project" value="TreeGrafter"/>
</dbReference>
<accession>A0A6J6QUY3</accession>
<organism evidence="4">
    <name type="scientific">freshwater metagenome</name>
    <dbReference type="NCBI Taxonomy" id="449393"/>
    <lineage>
        <taxon>unclassified sequences</taxon>
        <taxon>metagenomes</taxon>
        <taxon>ecological metagenomes</taxon>
    </lineage>
</organism>
<dbReference type="SUPFAM" id="SSF58014">
    <property type="entry name" value="Coiled-coil domain of nucleotide exchange factor GrpE"/>
    <property type="match status" value="1"/>
</dbReference>
<dbReference type="InterPro" id="IPR000740">
    <property type="entry name" value="GrpE"/>
</dbReference>
<dbReference type="PANTHER" id="PTHR21237:SF23">
    <property type="entry name" value="GRPE PROTEIN HOMOLOG, MITOCHONDRIAL"/>
    <property type="match status" value="1"/>
</dbReference>
<sequence length="172" mass="19221">MSGLDVDPDGVSGPTESDPSLALGEEEAPLLEPQEEEVEDFRDLAQRVQADFENYRKRVGREQTLLVERANEALIIQVLPVLDNFELSLAAEMPETVRKGMELVYAELFAVLERNGLERVVPDGEVFDPNEHDAVMHDDGDGDAELVVAQTMRCGYRLKGKLLRPAMVRVTR</sequence>
<dbReference type="PROSITE" id="PS01071">
    <property type="entry name" value="GRPE"/>
    <property type="match status" value="1"/>
</dbReference>
<dbReference type="PANTHER" id="PTHR21237">
    <property type="entry name" value="GRPE PROTEIN"/>
    <property type="match status" value="1"/>
</dbReference>
<dbReference type="Gene3D" id="3.90.20.20">
    <property type="match status" value="1"/>
</dbReference>
<name>A0A6J6QUY3_9ZZZZ</name>
<keyword evidence="2" id="KW-0143">Chaperone</keyword>
<dbReference type="Gene3D" id="2.30.22.10">
    <property type="entry name" value="Head domain of nucleotide exchange factor GrpE"/>
    <property type="match status" value="1"/>
</dbReference>
<dbReference type="GO" id="GO:0042803">
    <property type="term" value="F:protein homodimerization activity"/>
    <property type="evidence" value="ECO:0007669"/>
    <property type="project" value="InterPro"/>
</dbReference>
<evidence type="ECO:0000256" key="1">
    <source>
        <dbReference type="ARBA" id="ARBA00009054"/>
    </source>
</evidence>
<feature type="region of interest" description="Disordered" evidence="3">
    <location>
        <begin position="1"/>
        <end position="39"/>
    </location>
</feature>
<dbReference type="GO" id="GO:0006457">
    <property type="term" value="P:protein folding"/>
    <property type="evidence" value="ECO:0007669"/>
    <property type="project" value="InterPro"/>
</dbReference>
<dbReference type="AlphaFoldDB" id="A0A6J6QUY3"/>
<dbReference type="InterPro" id="IPR009012">
    <property type="entry name" value="GrpE_head"/>
</dbReference>
<dbReference type="CDD" id="cd00446">
    <property type="entry name" value="GrpE"/>
    <property type="match status" value="1"/>
</dbReference>
<dbReference type="Pfam" id="PF01025">
    <property type="entry name" value="GrpE"/>
    <property type="match status" value="1"/>
</dbReference>
<gene>
    <name evidence="4" type="ORF">UFOPK2683_00092</name>
</gene>
<dbReference type="InterPro" id="IPR013805">
    <property type="entry name" value="GrpE_CC"/>
</dbReference>
<protein>
    <submittedName>
        <fullName evidence="4">Unannotated protein</fullName>
    </submittedName>
</protein>
<dbReference type="PRINTS" id="PR00773">
    <property type="entry name" value="GRPEPROTEIN"/>
</dbReference>